<dbReference type="EMBL" id="JAEQNE010000002">
    <property type="protein sequence ID" value="MBL0391142.1"/>
    <property type="molecule type" value="Genomic_DNA"/>
</dbReference>
<organism evidence="1 2">
    <name type="scientific">Ramlibacter monticola</name>
    <dbReference type="NCBI Taxonomy" id="1926872"/>
    <lineage>
        <taxon>Bacteria</taxon>
        <taxon>Pseudomonadati</taxon>
        <taxon>Pseudomonadota</taxon>
        <taxon>Betaproteobacteria</taxon>
        <taxon>Burkholderiales</taxon>
        <taxon>Comamonadaceae</taxon>
        <taxon>Ramlibacter</taxon>
    </lineage>
</organism>
<dbReference type="RefSeq" id="WP_201673796.1">
    <property type="nucleotide sequence ID" value="NZ_JAEQNE010000002.1"/>
</dbReference>
<comment type="caution">
    <text evidence="1">The sequence shown here is derived from an EMBL/GenBank/DDBJ whole genome shotgun (WGS) entry which is preliminary data.</text>
</comment>
<reference evidence="1 2" key="1">
    <citation type="journal article" date="2017" name="Int. J. Syst. Evol. Microbiol.">
        <title>Ramlibacter monticola sp. nov., isolated from forest soil.</title>
        <authorList>
            <person name="Chaudhary D.K."/>
            <person name="Kim J."/>
        </authorList>
    </citation>
    <scope>NUCLEOTIDE SEQUENCE [LARGE SCALE GENOMIC DNA]</scope>
    <source>
        <strain evidence="1 2">KACC 19175</strain>
    </source>
</reference>
<keyword evidence="2" id="KW-1185">Reference proteome</keyword>
<protein>
    <submittedName>
        <fullName evidence="1">Uncharacterized protein</fullName>
    </submittedName>
</protein>
<evidence type="ECO:0000313" key="1">
    <source>
        <dbReference type="EMBL" id="MBL0391142.1"/>
    </source>
</evidence>
<sequence>MHLTYRTNRNRRVAVLQLIGADKKWPSLYDAKLVELSANRLRFVGAERTGNAWHVQEWICDLG</sequence>
<proteinExistence type="predicted"/>
<gene>
    <name evidence="1" type="ORF">JJ685_08325</name>
</gene>
<dbReference type="AlphaFoldDB" id="A0A937CTJ5"/>
<accession>A0A937CTJ5</accession>
<dbReference type="Proteomes" id="UP000599109">
    <property type="component" value="Unassembled WGS sequence"/>
</dbReference>
<name>A0A937CTJ5_9BURK</name>
<evidence type="ECO:0000313" key="2">
    <source>
        <dbReference type="Proteomes" id="UP000599109"/>
    </source>
</evidence>